<dbReference type="EC" id="6.2.1.26" evidence="7"/>
<comment type="caution">
    <text evidence="7">The sequence shown here is derived from an EMBL/GenBank/DDBJ whole genome shotgun (WGS) entry which is preliminary data.</text>
</comment>
<keyword evidence="4" id="KW-0443">Lipid metabolism</keyword>
<evidence type="ECO:0000256" key="1">
    <source>
        <dbReference type="ARBA" id="ARBA00006432"/>
    </source>
</evidence>
<dbReference type="InterPro" id="IPR042099">
    <property type="entry name" value="ANL_N_sf"/>
</dbReference>
<evidence type="ECO:0000256" key="2">
    <source>
        <dbReference type="ARBA" id="ARBA00022598"/>
    </source>
</evidence>
<dbReference type="SUPFAM" id="SSF56801">
    <property type="entry name" value="Acetyl-CoA synthetase-like"/>
    <property type="match status" value="1"/>
</dbReference>
<dbReference type="PANTHER" id="PTHR43859:SF4">
    <property type="entry name" value="BUTANOATE--COA LIGASE AAE1-RELATED"/>
    <property type="match status" value="1"/>
</dbReference>
<evidence type="ECO:0000313" key="8">
    <source>
        <dbReference type="Proteomes" id="UP000012062"/>
    </source>
</evidence>
<feature type="compositionally biased region" description="Basic and acidic residues" evidence="5">
    <location>
        <begin position="375"/>
        <end position="405"/>
    </location>
</feature>
<protein>
    <submittedName>
        <fullName evidence="7">Putative o-succinylbenzoate--CoA ligase</fullName>
        <ecNumber evidence="7">6.2.1.26</ecNumber>
    </submittedName>
</protein>
<keyword evidence="2 7" id="KW-0436">Ligase</keyword>
<sequence length="437" mass="48248">MQAEPHLSRRPANFHPLTPADFLARAVAVHPDRPAIAWNDRRWTYRQFGGIAARLAAWPGRQESGAGDVVSFMCSNRPEMLAAHYAVPSIGAVLNSINTRLDADTVAYILDHSGSRIVVADPGSIDIARQAGRVAGVRVVLLAESEDSGEDRLDLLAGDPGEDRFEISGVADEWQPICLNYTSGTTGRPKGVVYHHRGAYLNALGNVMALGFDRDTVYLWTLPMFHCNGWCHTWAVTAAGGLHVCLDRIDPDLVFGALKTHAVTHFSCAPVVLYMLLNHPRRPAGALEKARHGGDRRRIANQHLDRTARCAGRRPGPSLRPHRILRSGDAVRTARPPGDGERWRKGRVPGTPGRAAYHGEPSQGCRRARNAGGGRRQDHGRDPAFRQHTDGRLLSRRGGERERLLGRLVSHRRSRHRAPGRRHRDQGPVEGHHHFGR</sequence>
<keyword evidence="8" id="KW-1185">Reference proteome</keyword>
<feature type="domain" description="AMP-dependent synthetase/ligase" evidence="6">
    <location>
        <begin position="24"/>
        <end position="285"/>
    </location>
</feature>
<evidence type="ECO:0000313" key="7">
    <source>
        <dbReference type="EMBL" id="CCV07230.1"/>
    </source>
</evidence>
<dbReference type="STRING" id="1297569.MESS2_50081"/>
<evidence type="ECO:0000256" key="4">
    <source>
        <dbReference type="ARBA" id="ARBA00023098"/>
    </source>
</evidence>
<keyword evidence="3" id="KW-0276">Fatty acid metabolism</keyword>
<feature type="compositionally biased region" description="Basic and acidic residues" evidence="5">
    <location>
        <begin position="425"/>
        <end position="437"/>
    </location>
</feature>
<dbReference type="AlphaFoldDB" id="M5ET92"/>
<reference evidence="7 8" key="1">
    <citation type="submission" date="2013-02" db="EMBL/GenBank/DDBJ databases">
        <authorList>
            <person name="Genoscope - CEA"/>
        </authorList>
    </citation>
    <scope>NUCLEOTIDE SEQUENCE [LARGE SCALE GENOMIC DNA]</scope>
    <source>
        <strain evidence="7 8">STM 2683</strain>
    </source>
</reference>
<dbReference type="InterPro" id="IPR000873">
    <property type="entry name" value="AMP-dep_synth/lig_dom"/>
</dbReference>
<gene>
    <name evidence="7" type="ORF">MESS2_50081</name>
</gene>
<evidence type="ECO:0000259" key="6">
    <source>
        <dbReference type="Pfam" id="PF00501"/>
    </source>
</evidence>
<evidence type="ECO:0000256" key="3">
    <source>
        <dbReference type="ARBA" id="ARBA00022832"/>
    </source>
</evidence>
<evidence type="ECO:0000256" key="5">
    <source>
        <dbReference type="SAM" id="MobiDB-lite"/>
    </source>
</evidence>
<proteinExistence type="inferred from homology"/>
<dbReference type="GO" id="GO:0008756">
    <property type="term" value="F:o-succinylbenzoate-CoA ligase activity"/>
    <property type="evidence" value="ECO:0007669"/>
    <property type="project" value="UniProtKB-EC"/>
</dbReference>
<dbReference type="GO" id="GO:0006631">
    <property type="term" value="P:fatty acid metabolic process"/>
    <property type="evidence" value="ECO:0007669"/>
    <property type="project" value="UniProtKB-KW"/>
</dbReference>
<feature type="region of interest" description="Disordered" evidence="5">
    <location>
        <begin position="309"/>
        <end position="437"/>
    </location>
</feature>
<dbReference type="eggNOG" id="COG0318">
    <property type="taxonomic scope" value="Bacteria"/>
</dbReference>
<dbReference type="InterPro" id="IPR020845">
    <property type="entry name" value="AMP-binding_CS"/>
</dbReference>
<dbReference type="PANTHER" id="PTHR43859">
    <property type="entry name" value="ACYL-ACTIVATING ENZYME"/>
    <property type="match status" value="1"/>
</dbReference>
<comment type="similarity">
    <text evidence="1">Belongs to the ATP-dependent AMP-binding enzyme family.</text>
</comment>
<accession>M5ET92</accession>
<dbReference type="Pfam" id="PF00501">
    <property type="entry name" value="AMP-binding"/>
    <property type="match status" value="1"/>
</dbReference>
<dbReference type="EMBL" id="CAUM01000117">
    <property type="protein sequence ID" value="CCV07230.1"/>
    <property type="molecule type" value="Genomic_DNA"/>
</dbReference>
<dbReference type="Gene3D" id="3.40.50.12780">
    <property type="entry name" value="N-terminal domain of ligase-like"/>
    <property type="match status" value="1"/>
</dbReference>
<dbReference type="Proteomes" id="UP000012062">
    <property type="component" value="Unassembled WGS sequence"/>
</dbReference>
<dbReference type="PROSITE" id="PS00455">
    <property type="entry name" value="AMP_BINDING"/>
    <property type="match status" value="1"/>
</dbReference>
<organism evidence="7 8">
    <name type="scientific">Mesorhizobium metallidurans STM 2683</name>
    <dbReference type="NCBI Taxonomy" id="1297569"/>
    <lineage>
        <taxon>Bacteria</taxon>
        <taxon>Pseudomonadati</taxon>
        <taxon>Pseudomonadota</taxon>
        <taxon>Alphaproteobacteria</taxon>
        <taxon>Hyphomicrobiales</taxon>
        <taxon>Phyllobacteriaceae</taxon>
        <taxon>Mesorhizobium</taxon>
    </lineage>
</organism>
<feature type="compositionally biased region" description="Basic residues" evidence="5">
    <location>
        <begin position="409"/>
        <end position="424"/>
    </location>
</feature>
<name>M5ET92_9HYPH</name>